<dbReference type="PANTHER" id="PTHR23235">
    <property type="entry name" value="KRUEPPEL-LIKE TRANSCRIPTION FACTOR"/>
    <property type="match status" value="1"/>
</dbReference>
<comment type="similarity">
    <text evidence="3 15">Belongs to the EGR C2H2-type zinc-finger protein family.</text>
</comment>
<comment type="subcellular location">
    <subcellularLocation>
        <location evidence="2">Cytoplasm</location>
    </subcellularLocation>
    <subcellularLocation>
        <location evidence="1 15">Nucleus</location>
    </subcellularLocation>
</comment>
<dbReference type="Pfam" id="PF00096">
    <property type="entry name" value="zf-C2H2"/>
    <property type="match status" value="3"/>
</dbReference>
<keyword evidence="13 15" id="KW-0539">Nucleus</keyword>
<dbReference type="GO" id="GO:0000981">
    <property type="term" value="F:DNA-binding transcription factor activity, RNA polymerase II-specific"/>
    <property type="evidence" value="ECO:0007669"/>
    <property type="project" value="TreeGrafter"/>
</dbReference>
<dbReference type="GO" id="GO:0000978">
    <property type="term" value="F:RNA polymerase II cis-regulatory region sequence-specific DNA binding"/>
    <property type="evidence" value="ECO:0007669"/>
    <property type="project" value="TreeGrafter"/>
</dbReference>
<dbReference type="SUPFAM" id="SSF57667">
    <property type="entry name" value="beta-beta-alpha zinc fingers"/>
    <property type="match status" value="2"/>
</dbReference>
<dbReference type="GO" id="GO:0008270">
    <property type="term" value="F:zinc ion binding"/>
    <property type="evidence" value="ECO:0007669"/>
    <property type="project" value="UniProtKB-KW"/>
</dbReference>
<keyword evidence="12 15" id="KW-0804">Transcription</keyword>
<evidence type="ECO:0000313" key="19">
    <source>
        <dbReference type="Proteomes" id="UP000694393"/>
    </source>
</evidence>
<dbReference type="Gene3D" id="3.30.160.60">
    <property type="entry name" value="Classic Zinc Finger"/>
    <property type="match status" value="3"/>
</dbReference>
<protein>
    <submittedName>
        <fullName evidence="18">Early growth response 2</fullName>
    </submittedName>
</protein>
<evidence type="ECO:0000256" key="8">
    <source>
        <dbReference type="ARBA" id="ARBA00022833"/>
    </source>
</evidence>
<evidence type="ECO:0000256" key="1">
    <source>
        <dbReference type="ARBA" id="ARBA00004123"/>
    </source>
</evidence>
<feature type="compositionally biased region" description="Basic residues" evidence="16">
    <location>
        <begin position="369"/>
        <end position="379"/>
    </location>
</feature>
<dbReference type="AlphaFoldDB" id="A0A8C8VH03"/>
<dbReference type="GO" id="GO:0005737">
    <property type="term" value="C:cytoplasm"/>
    <property type="evidence" value="ECO:0007669"/>
    <property type="project" value="UniProtKB-SubCell"/>
</dbReference>
<evidence type="ECO:0000256" key="13">
    <source>
        <dbReference type="ARBA" id="ARBA00023242"/>
    </source>
</evidence>
<evidence type="ECO:0000256" key="10">
    <source>
        <dbReference type="ARBA" id="ARBA00023125"/>
    </source>
</evidence>
<evidence type="ECO:0000259" key="17">
    <source>
        <dbReference type="PROSITE" id="PS50157"/>
    </source>
</evidence>
<dbReference type="PANTHER" id="PTHR23235:SF54">
    <property type="entry name" value="E3 SUMO-PROTEIN LIGASE EGR2"/>
    <property type="match status" value="1"/>
</dbReference>
<sequence>MTAKTVDKIPVTLSGFAHHLSENIYPVDDIATTLPASVTIFPNADLGGPYDQMNGLIGVDMNEKRPLDLPYAASFAPAPRNQTFTYMGKFSIDPQYPAAGCYPEGIINIVSAGVLQGASAPSSVPASASPAPLAGCSLAPSQPGELEQLYSPPPPYSACGELYPQDPSAFLPASAGAALPYPPPSYPSPKAAADGGLFSVLPDYPGFFPPGAGPREPHAAPERKPFPCPLDTLRVPPPLTPLSTIRNFTLGGGGEGGRLPAGAYSPHSLPLRPILRPRKYPNRPSKTPVHERPYPCPAEGCDRRFSRSDELTRHIRIHTGHKPFQCRICMRNFSRSDHLTTHIRTHTGEKPFACDYCGRKFARSDERKRHTKIHLRQKERKGAAAPCPAGGPPAPTCASRTRTP</sequence>
<keyword evidence="7 14" id="KW-0863">Zinc-finger</keyword>
<feature type="region of interest" description="Disordered" evidence="16">
    <location>
        <begin position="257"/>
        <end position="294"/>
    </location>
</feature>
<reference evidence="18" key="1">
    <citation type="submission" date="2025-08" db="UniProtKB">
        <authorList>
            <consortium name="Ensembl"/>
        </authorList>
    </citation>
    <scope>IDENTIFICATION</scope>
</reference>
<dbReference type="Pfam" id="PF11928">
    <property type="entry name" value="DUF3446"/>
    <property type="match status" value="1"/>
</dbReference>
<evidence type="ECO:0000256" key="4">
    <source>
        <dbReference type="ARBA" id="ARBA00022490"/>
    </source>
</evidence>
<dbReference type="SMART" id="SM00355">
    <property type="entry name" value="ZnF_C2H2"/>
    <property type="match status" value="3"/>
</dbReference>
<keyword evidence="6" id="KW-0677">Repeat</keyword>
<evidence type="ECO:0000256" key="5">
    <source>
        <dbReference type="ARBA" id="ARBA00022723"/>
    </source>
</evidence>
<organism evidence="18 19">
    <name type="scientific">Pelusios castaneus</name>
    <name type="common">West African mud turtle</name>
    <dbReference type="NCBI Taxonomy" id="367368"/>
    <lineage>
        <taxon>Eukaryota</taxon>
        <taxon>Metazoa</taxon>
        <taxon>Chordata</taxon>
        <taxon>Craniata</taxon>
        <taxon>Vertebrata</taxon>
        <taxon>Euteleostomi</taxon>
        <taxon>Archelosauria</taxon>
        <taxon>Testudinata</taxon>
        <taxon>Testudines</taxon>
        <taxon>Pleurodira</taxon>
        <taxon>Pelomedusidae</taxon>
        <taxon>Pelusios</taxon>
    </lineage>
</organism>
<feature type="region of interest" description="Disordered" evidence="16">
    <location>
        <begin position="366"/>
        <end position="404"/>
    </location>
</feature>
<evidence type="ECO:0000256" key="14">
    <source>
        <dbReference type="PROSITE-ProRule" id="PRU00042"/>
    </source>
</evidence>
<keyword evidence="10 15" id="KW-0238">DNA-binding</keyword>
<accession>A0A8C8VH03</accession>
<keyword evidence="19" id="KW-1185">Reference proteome</keyword>
<feature type="domain" description="C2H2-type" evidence="17">
    <location>
        <begin position="294"/>
        <end position="323"/>
    </location>
</feature>
<keyword evidence="4" id="KW-0963">Cytoplasm</keyword>
<evidence type="ECO:0000256" key="7">
    <source>
        <dbReference type="ARBA" id="ARBA00022771"/>
    </source>
</evidence>
<dbReference type="Proteomes" id="UP000694393">
    <property type="component" value="Unplaced"/>
</dbReference>
<evidence type="ECO:0000256" key="11">
    <source>
        <dbReference type="ARBA" id="ARBA00023159"/>
    </source>
</evidence>
<feature type="domain" description="C2H2-type" evidence="17">
    <location>
        <begin position="324"/>
        <end position="351"/>
    </location>
</feature>
<dbReference type="FunFam" id="3.30.160.60:FF:000092">
    <property type="entry name" value="Early growth response protein 3"/>
    <property type="match status" value="1"/>
</dbReference>
<proteinExistence type="inferred from homology"/>
<reference evidence="18" key="2">
    <citation type="submission" date="2025-09" db="UniProtKB">
        <authorList>
            <consortium name="Ensembl"/>
        </authorList>
    </citation>
    <scope>IDENTIFICATION</scope>
</reference>
<dbReference type="InterPro" id="IPR013087">
    <property type="entry name" value="Znf_C2H2_type"/>
</dbReference>
<dbReference type="GO" id="GO:0005634">
    <property type="term" value="C:nucleus"/>
    <property type="evidence" value="ECO:0007669"/>
    <property type="project" value="UniProtKB-SubCell"/>
</dbReference>
<evidence type="ECO:0000256" key="12">
    <source>
        <dbReference type="ARBA" id="ARBA00023163"/>
    </source>
</evidence>
<evidence type="ECO:0000256" key="15">
    <source>
        <dbReference type="RuleBase" id="RU363046"/>
    </source>
</evidence>
<dbReference type="PROSITE" id="PS50157">
    <property type="entry name" value="ZINC_FINGER_C2H2_2"/>
    <property type="match status" value="3"/>
</dbReference>
<feature type="domain" description="C2H2-type" evidence="17">
    <location>
        <begin position="352"/>
        <end position="379"/>
    </location>
</feature>
<evidence type="ECO:0000256" key="9">
    <source>
        <dbReference type="ARBA" id="ARBA00023015"/>
    </source>
</evidence>
<evidence type="ECO:0000256" key="16">
    <source>
        <dbReference type="SAM" id="MobiDB-lite"/>
    </source>
</evidence>
<evidence type="ECO:0000256" key="3">
    <source>
        <dbReference type="ARBA" id="ARBA00005682"/>
    </source>
</evidence>
<dbReference type="InterPro" id="IPR021849">
    <property type="entry name" value="EGR_N"/>
</dbReference>
<name>A0A8C8VH03_9SAUR</name>
<evidence type="ECO:0000256" key="2">
    <source>
        <dbReference type="ARBA" id="ARBA00004496"/>
    </source>
</evidence>
<keyword evidence="11" id="KW-0010">Activator</keyword>
<keyword evidence="8 15" id="KW-0862">Zinc</keyword>
<keyword evidence="9 15" id="KW-0805">Transcription regulation</keyword>
<keyword evidence="5 15" id="KW-0479">Metal-binding</keyword>
<dbReference type="PROSITE" id="PS00028">
    <property type="entry name" value="ZINC_FINGER_C2H2_1"/>
    <property type="match status" value="3"/>
</dbReference>
<dbReference type="Ensembl" id="ENSPCET00000007186.1">
    <property type="protein sequence ID" value="ENSPCEP00000006943.1"/>
    <property type="gene ID" value="ENSPCEG00000005585.1"/>
</dbReference>
<evidence type="ECO:0000256" key="6">
    <source>
        <dbReference type="ARBA" id="ARBA00022737"/>
    </source>
</evidence>
<evidence type="ECO:0000313" key="18">
    <source>
        <dbReference type="Ensembl" id="ENSPCEP00000006943.1"/>
    </source>
</evidence>
<dbReference type="InterPro" id="IPR036236">
    <property type="entry name" value="Znf_C2H2_sf"/>
</dbReference>